<accession>A0AAD7JXM1</accession>
<sequence length="65" mass="7482">SSASNGHVERGNRTIIEGTRTQLEESGLDRRWWCEAAAAHAYVRSFIPSSRHPDIVPWMAWFKQK</sequence>
<protein>
    <submittedName>
        <fullName evidence="1">Uncharacterized protein</fullName>
    </submittedName>
</protein>
<dbReference type="EMBL" id="JARKIB010000012">
    <property type="protein sequence ID" value="KAJ7773952.1"/>
    <property type="molecule type" value="Genomic_DNA"/>
</dbReference>
<organism evidence="1 2">
    <name type="scientific">Mycena metata</name>
    <dbReference type="NCBI Taxonomy" id="1033252"/>
    <lineage>
        <taxon>Eukaryota</taxon>
        <taxon>Fungi</taxon>
        <taxon>Dikarya</taxon>
        <taxon>Basidiomycota</taxon>
        <taxon>Agaricomycotina</taxon>
        <taxon>Agaricomycetes</taxon>
        <taxon>Agaricomycetidae</taxon>
        <taxon>Agaricales</taxon>
        <taxon>Marasmiineae</taxon>
        <taxon>Mycenaceae</taxon>
        <taxon>Mycena</taxon>
    </lineage>
</organism>
<reference evidence="1" key="1">
    <citation type="submission" date="2023-03" db="EMBL/GenBank/DDBJ databases">
        <title>Massive genome expansion in bonnet fungi (Mycena s.s.) driven by repeated elements and novel gene families across ecological guilds.</title>
        <authorList>
            <consortium name="Lawrence Berkeley National Laboratory"/>
            <person name="Harder C.B."/>
            <person name="Miyauchi S."/>
            <person name="Viragh M."/>
            <person name="Kuo A."/>
            <person name="Thoen E."/>
            <person name="Andreopoulos B."/>
            <person name="Lu D."/>
            <person name="Skrede I."/>
            <person name="Drula E."/>
            <person name="Henrissat B."/>
            <person name="Morin E."/>
            <person name="Kohler A."/>
            <person name="Barry K."/>
            <person name="LaButti K."/>
            <person name="Morin E."/>
            <person name="Salamov A."/>
            <person name="Lipzen A."/>
            <person name="Mereny Z."/>
            <person name="Hegedus B."/>
            <person name="Baldrian P."/>
            <person name="Stursova M."/>
            <person name="Weitz H."/>
            <person name="Taylor A."/>
            <person name="Grigoriev I.V."/>
            <person name="Nagy L.G."/>
            <person name="Martin F."/>
            <person name="Kauserud H."/>
        </authorList>
    </citation>
    <scope>NUCLEOTIDE SEQUENCE</scope>
    <source>
        <strain evidence="1">CBHHK182m</strain>
    </source>
</reference>
<name>A0AAD7JXM1_9AGAR</name>
<dbReference type="AlphaFoldDB" id="A0AAD7JXM1"/>
<evidence type="ECO:0000313" key="2">
    <source>
        <dbReference type="Proteomes" id="UP001215598"/>
    </source>
</evidence>
<gene>
    <name evidence="1" type="ORF">B0H16DRAFT_1247752</name>
</gene>
<keyword evidence="2" id="KW-1185">Reference proteome</keyword>
<evidence type="ECO:0000313" key="1">
    <source>
        <dbReference type="EMBL" id="KAJ7773952.1"/>
    </source>
</evidence>
<feature type="non-terminal residue" evidence="1">
    <location>
        <position position="1"/>
    </location>
</feature>
<proteinExistence type="predicted"/>
<dbReference type="SUPFAM" id="SSF53098">
    <property type="entry name" value="Ribonuclease H-like"/>
    <property type="match status" value="1"/>
</dbReference>
<dbReference type="InterPro" id="IPR012337">
    <property type="entry name" value="RNaseH-like_sf"/>
</dbReference>
<comment type="caution">
    <text evidence="1">The sequence shown here is derived from an EMBL/GenBank/DDBJ whole genome shotgun (WGS) entry which is preliminary data.</text>
</comment>
<dbReference type="Proteomes" id="UP001215598">
    <property type="component" value="Unassembled WGS sequence"/>
</dbReference>
<feature type="non-terminal residue" evidence="1">
    <location>
        <position position="65"/>
    </location>
</feature>